<evidence type="ECO:0000256" key="1">
    <source>
        <dbReference type="ARBA" id="ARBA00007074"/>
    </source>
</evidence>
<evidence type="ECO:0000313" key="8">
    <source>
        <dbReference type="Proteomes" id="UP001207930"/>
    </source>
</evidence>
<dbReference type="EMBL" id="JAPDDS010000004">
    <property type="protein sequence ID" value="MCW1884685.1"/>
    <property type="molecule type" value="Genomic_DNA"/>
</dbReference>
<dbReference type="Gene3D" id="3.90.1720.10">
    <property type="entry name" value="endopeptidase domain like (from Nostoc punctiforme)"/>
    <property type="match status" value="1"/>
</dbReference>
<keyword evidence="8" id="KW-1185">Reference proteome</keyword>
<accession>A0ABT3FM80</accession>
<dbReference type="SUPFAM" id="SSF54001">
    <property type="entry name" value="Cysteine proteinases"/>
    <property type="match status" value="1"/>
</dbReference>
<keyword evidence="5" id="KW-1133">Transmembrane helix</keyword>
<evidence type="ECO:0000256" key="5">
    <source>
        <dbReference type="SAM" id="Phobius"/>
    </source>
</evidence>
<keyword evidence="4" id="KW-0788">Thiol protease</keyword>
<proteinExistence type="inferred from homology"/>
<gene>
    <name evidence="7" type="ORF">OKA04_08085</name>
</gene>
<reference evidence="7 8" key="1">
    <citation type="submission" date="2022-10" db="EMBL/GenBank/DDBJ databases">
        <title>Luteolibacter flavescens strain MCCC 1K03193, whole genome shotgun sequencing project.</title>
        <authorList>
            <person name="Zhao G."/>
            <person name="Shen L."/>
        </authorList>
    </citation>
    <scope>NUCLEOTIDE SEQUENCE [LARGE SCALE GENOMIC DNA]</scope>
    <source>
        <strain evidence="7 8">MCCC 1K03193</strain>
    </source>
</reference>
<keyword evidence="5" id="KW-0812">Transmembrane</keyword>
<dbReference type="InterPro" id="IPR038765">
    <property type="entry name" value="Papain-like_cys_pep_sf"/>
</dbReference>
<keyword evidence="5" id="KW-0472">Membrane</keyword>
<comment type="similarity">
    <text evidence="1">Belongs to the peptidase C40 family.</text>
</comment>
<dbReference type="Proteomes" id="UP001207930">
    <property type="component" value="Unassembled WGS sequence"/>
</dbReference>
<feature type="transmembrane region" description="Helical" evidence="5">
    <location>
        <begin position="15"/>
        <end position="33"/>
    </location>
</feature>
<name>A0ABT3FM80_9BACT</name>
<keyword evidence="3" id="KW-0378">Hydrolase</keyword>
<evidence type="ECO:0000256" key="2">
    <source>
        <dbReference type="ARBA" id="ARBA00022670"/>
    </source>
</evidence>
<evidence type="ECO:0000259" key="6">
    <source>
        <dbReference type="PROSITE" id="PS51935"/>
    </source>
</evidence>
<dbReference type="Pfam" id="PF00877">
    <property type="entry name" value="NLPC_P60"/>
    <property type="match status" value="1"/>
</dbReference>
<evidence type="ECO:0000313" key="7">
    <source>
        <dbReference type="EMBL" id="MCW1884685.1"/>
    </source>
</evidence>
<feature type="transmembrane region" description="Helical" evidence="5">
    <location>
        <begin position="39"/>
        <end position="60"/>
    </location>
</feature>
<evidence type="ECO:0000256" key="4">
    <source>
        <dbReference type="ARBA" id="ARBA00022807"/>
    </source>
</evidence>
<feature type="transmembrane region" description="Helical" evidence="5">
    <location>
        <begin position="67"/>
        <end position="84"/>
    </location>
</feature>
<organism evidence="7 8">
    <name type="scientific">Luteolibacter flavescens</name>
    <dbReference type="NCBI Taxonomy" id="1859460"/>
    <lineage>
        <taxon>Bacteria</taxon>
        <taxon>Pseudomonadati</taxon>
        <taxon>Verrucomicrobiota</taxon>
        <taxon>Verrucomicrobiia</taxon>
        <taxon>Verrucomicrobiales</taxon>
        <taxon>Verrucomicrobiaceae</taxon>
        <taxon>Luteolibacter</taxon>
    </lineage>
</organism>
<dbReference type="PROSITE" id="PS51935">
    <property type="entry name" value="NLPC_P60"/>
    <property type="match status" value="1"/>
</dbReference>
<keyword evidence="2" id="KW-0645">Protease</keyword>
<comment type="caution">
    <text evidence="7">The sequence shown here is derived from an EMBL/GenBank/DDBJ whole genome shotgun (WGS) entry which is preliminary data.</text>
</comment>
<dbReference type="InterPro" id="IPR000064">
    <property type="entry name" value="NLP_P60_dom"/>
</dbReference>
<feature type="domain" description="NlpC/P60" evidence="6">
    <location>
        <begin position="90"/>
        <end position="241"/>
    </location>
</feature>
<protein>
    <submittedName>
        <fullName evidence="7">NlpC/P60 family protein</fullName>
    </submittedName>
</protein>
<dbReference type="RefSeq" id="WP_264500645.1">
    <property type="nucleotide sequence ID" value="NZ_JAPDDS010000004.1"/>
</dbReference>
<sequence length="244" mass="27584">MWRRLRDDVPMSRKYPIRLVLYAGALAAYLAWQPLHNGWVRYGLPLALAMTWAGAVMLAWERRKWRVAVMGLPLLVMLPFIMPGRELDAPRLTDRYLASMRGYEGTRYRWGGEGGLGIDCSGLPRRALREALLDQALRGNGRAARLWLEQWWYDTSAKAMSEGYRGFTRPTGVTGELVTIDPATVKAGDLAVTQDGRHVLIHLGDGAWIQADPGEGKVVIGRPGKDQNPWFRSGVTVHRWEVFW</sequence>
<evidence type="ECO:0000256" key="3">
    <source>
        <dbReference type="ARBA" id="ARBA00022801"/>
    </source>
</evidence>